<dbReference type="SMART" id="SM01011">
    <property type="entry name" value="AMP_N"/>
    <property type="match status" value="1"/>
</dbReference>
<name>A0A3N4LU64_9PEZI</name>
<evidence type="ECO:0000259" key="12">
    <source>
        <dbReference type="SMART" id="SM01011"/>
    </source>
</evidence>
<dbReference type="GO" id="GO:0030145">
    <property type="term" value="F:manganese ion binding"/>
    <property type="evidence" value="ECO:0007669"/>
    <property type="project" value="InterPro"/>
</dbReference>
<evidence type="ECO:0000256" key="9">
    <source>
        <dbReference type="ARBA" id="ARBA00023049"/>
    </source>
</evidence>
<dbReference type="SUPFAM" id="SSF53092">
    <property type="entry name" value="Creatinase/prolidase N-terminal domain"/>
    <property type="match status" value="1"/>
</dbReference>
<dbReference type="PANTHER" id="PTHR43226">
    <property type="entry name" value="XAA-PRO AMINOPEPTIDASE 3"/>
    <property type="match status" value="1"/>
</dbReference>
<proteinExistence type="inferred from homology"/>
<dbReference type="Pfam" id="PF00557">
    <property type="entry name" value="Peptidase_M24"/>
    <property type="match status" value="1"/>
</dbReference>
<dbReference type="InterPro" id="IPR036005">
    <property type="entry name" value="Creatinase/aminopeptidase-like"/>
</dbReference>
<comment type="similarity">
    <text evidence="4">Belongs to the peptidase M24B family.</text>
</comment>
<evidence type="ECO:0000256" key="8">
    <source>
        <dbReference type="ARBA" id="ARBA00022801"/>
    </source>
</evidence>
<sequence length="483" mass="53505">MAETLPTLLPAPSSILSEKYPSKAHARKVANLLPTTNGTIYLESAPLLLLPDSDSEAPFRQRRPFFYLSGCPLPDSFLTYHIPTNTLTLFIPPVDPESVPWSGLPMSVEEAQAQFDVDEVRHTNDPKPLGAEGGLVYVYTGDGQVSRSLGVSPENINRSQLKPAIDEARVVKDRYEIALLERANEISSYAHNYVLKCAHSMKNEREAQALFEAICLANGATGQAYNGIYAGGRSAATLHYVKNDASLLSVNAPDGGKEKPQLLLVDAGCELRCYASDITRVIPLTPDSKFTQEARQIYDLVLQMQKECMAMVKPHANWEEIHRHAHRVLIQGFLSLGIFKDGSVEEIMDARTSCAFLPHGLGHWLGMDTHDTGGHANYADTDPMFKYLRVRRPLVEGAVVTVEPGVYFCRYIVDGYLAEEKHRKFVDEGVLARYWVVGGVRIEDDVVIEKEGGRSLSLGAVKEREEVEMLAGQRGTPGWCNYL</sequence>
<organism evidence="13 14">
    <name type="scientific">Terfezia boudieri ATCC MYA-4762</name>
    <dbReference type="NCBI Taxonomy" id="1051890"/>
    <lineage>
        <taxon>Eukaryota</taxon>
        <taxon>Fungi</taxon>
        <taxon>Dikarya</taxon>
        <taxon>Ascomycota</taxon>
        <taxon>Pezizomycotina</taxon>
        <taxon>Pezizomycetes</taxon>
        <taxon>Pezizales</taxon>
        <taxon>Pezizaceae</taxon>
        <taxon>Terfezia</taxon>
    </lineage>
</organism>
<evidence type="ECO:0000256" key="1">
    <source>
        <dbReference type="ARBA" id="ARBA00001424"/>
    </source>
</evidence>
<dbReference type="Gene3D" id="3.40.350.10">
    <property type="entry name" value="Creatinase/prolidase N-terminal domain"/>
    <property type="match status" value="1"/>
</dbReference>
<reference evidence="13 14" key="1">
    <citation type="journal article" date="2018" name="Nat. Ecol. Evol.">
        <title>Pezizomycetes genomes reveal the molecular basis of ectomycorrhizal truffle lifestyle.</title>
        <authorList>
            <person name="Murat C."/>
            <person name="Payen T."/>
            <person name="Noel B."/>
            <person name="Kuo A."/>
            <person name="Morin E."/>
            <person name="Chen J."/>
            <person name="Kohler A."/>
            <person name="Krizsan K."/>
            <person name="Balestrini R."/>
            <person name="Da Silva C."/>
            <person name="Montanini B."/>
            <person name="Hainaut M."/>
            <person name="Levati E."/>
            <person name="Barry K.W."/>
            <person name="Belfiori B."/>
            <person name="Cichocki N."/>
            <person name="Clum A."/>
            <person name="Dockter R.B."/>
            <person name="Fauchery L."/>
            <person name="Guy J."/>
            <person name="Iotti M."/>
            <person name="Le Tacon F."/>
            <person name="Lindquist E.A."/>
            <person name="Lipzen A."/>
            <person name="Malagnac F."/>
            <person name="Mello A."/>
            <person name="Molinier V."/>
            <person name="Miyauchi S."/>
            <person name="Poulain J."/>
            <person name="Riccioni C."/>
            <person name="Rubini A."/>
            <person name="Sitrit Y."/>
            <person name="Splivallo R."/>
            <person name="Traeger S."/>
            <person name="Wang M."/>
            <person name="Zifcakova L."/>
            <person name="Wipf D."/>
            <person name="Zambonelli A."/>
            <person name="Paolocci F."/>
            <person name="Nowrousian M."/>
            <person name="Ottonello S."/>
            <person name="Baldrian P."/>
            <person name="Spatafora J.W."/>
            <person name="Henrissat B."/>
            <person name="Nagy L.G."/>
            <person name="Aury J.M."/>
            <person name="Wincker P."/>
            <person name="Grigoriev I.V."/>
            <person name="Bonfante P."/>
            <person name="Martin F.M."/>
        </authorList>
    </citation>
    <scope>NUCLEOTIDE SEQUENCE [LARGE SCALE GENOMIC DNA]</scope>
    <source>
        <strain evidence="13 14">ATCC MYA-4762</strain>
    </source>
</reference>
<dbReference type="FunCoup" id="A0A3N4LU64">
    <property type="interactions" value="388"/>
</dbReference>
<evidence type="ECO:0000256" key="10">
    <source>
        <dbReference type="ARBA" id="ARBA00023211"/>
    </source>
</evidence>
<comment type="cofactor">
    <cofactor evidence="2">
        <name>Mn(2+)</name>
        <dbReference type="ChEBI" id="CHEBI:29035"/>
    </cofactor>
</comment>
<dbReference type="CDD" id="cd01087">
    <property type="entry name" value="Prolidase"/>
    <property type="match status" value="1"/>
</dbReference>
<protein>
    <recommendedName>
        <fullName evidence="5">Xaa-Pro aminopeptidase</fullName>
        <ecNumber evidence="5">3.4.11.9</ecNumber>
    </recommendedName>
    <alternativeName>
        <fullName evidence="11">Aminoacylproline aminopeptidase</fullName>
    </alternativeName>
</protein>
<dbReference type="AlphaFoldDB" id="A0A3N4LU64"/>
<keyword evidence="10" id="KW-0464">Manganese</keyword>
<dbReference type="PANTHER" id="PTHR43226:SF1">
    <property type="entry name" value="XAA-PRO DIPEPTIDASE"/>
    <property type="match status" value="1"/>
</dbReference>
<dbReference type="Gene3D" id="3.90.230.10">
    <property type="entry name" value="Creatinase/methionine aminopeptidase superfamily"/>
    <property type="match status" value="1"/>
</dbReference>
<evidence type="ECO:0000256" key="5">
    <source>
        <dbReference type="ARBA" id="ARBA00012574"/>
    </source>
</evidence>
<evidence type="ECO:0000313" key="13">
    <source>
        <dbReference type="EMBL" id="RPB26453.1"/>
    </source>
</evidence>
<keyword evidence="8" id="KW-0378">Hydrolase</keyword>
<dbReference type="Proteomes" id="UP000267821">
    <property type="component" value="Unassembled WGS sequence"/>
</dbReference>
<dbReference type="InterPro" id="IPR052433">
    <property type="entry name" value="X-Pro_dipept-like"/>
</dbReference>
<dbReference type="InterPro" id="IPR007865">
    <property type="entry name" value="Aminopep_P_N"/>
</dbReference>
<dbReference type="EC" id="3.4.11.9" evidence="5"/>
<dbReference type="InterPro" id="IPR000994">
    <property type="entry name" value="Pept_M24"/>
</dbReference>
<dbReference type="Pfam" id="PF05195">
    <property type="entry name" value="AMP_N"/>
    <property type="match status" value="1"/>
</dbReference>
<evidence type="ECO:0000256" key="7">
    <source>
        <dbReference type="ARBA" id="ARBA00022723"/>
    </source>
</evidence>
<keyword evidence="14" id="KW-1185">Reference proteome</keyword>
<comment type="catalytic activity">
    <reaction evidence="1">
        <text>Release of any N-terminal amino acid, including proline, that is linked to proline, even from a dipeptide or tripeptide.</text>
        <dbReference type="EC" id="3.4.11.9"/>
    </reaction>
</comment>
<dbReference type="InParanoid" id="A0A3N4LU64"/>
<keyword evidence="6 13" id="KW-0645">Protease</keyword>
<evidence type="ECO:0000256" key="2">
    <source>
        <dbReference type="ARBA" id="ARBA00001936"/>
    </source>
</evidence>
<keyword evidence="7" id="KW-0479">Metal-binding</keyword>
<dbReference type="EMBL" id="ML121534">
    <property type="protein sequence ID" value="RPB26453.1"/>
    <property type="molecule type" value="Genomic_DNA"/>
</dbReference>
<comment type="function">
    <text evidence="3">Catalyzes the removal of a penultimate prolyl residue from the N-termini of peptides.</text>
</comment>
<evidence type="ECO:0000256" key="3">
    <source>
        <dbReference type="ARBA" id="ARBA00002443"/>
    </source>
</evidence>
<keyword evidence="6 13" id="KW-0031">Aminopeptidase</keyword>
<accession>A0A3N4LU64</accession>
<evidence type="ECO:0000313" key="14">
    <source>
        <dbReference type="Proteomes" id="UP000267821"/>
    </source>
</evidence>
<dbReference type="OrthoDB" id="10261878at2759"/>
<dbReference type="SUPFAM" id="SSF55920">
    <property type="entry name" value="Creatinase/aminopeptidase"/>
    <property type="match status" value="1"/>
</dbReference>
<feature type="domain" description="Aminopeptidase P N-terminal" evidence="12">
    <location>
        <begin position="20"/>
        <end position="147"/>
    </location>
</feature>
<dbReference type="GO" id="GO:0006508">
    <property type="term" value="P:proteolysis"/>
    <property type="evidence" value="ECO:0007669"/>
    <property type="project" value="TreeGrafter"/>
</dbReference>
<dbReference type="InterPro" id="IPR029149">
    <property type="entry name" value="Creatin/AminoP/Spt16_N"/>
</dbReference>
<gene>
    <name evidence="13" type="ORF">L211DRAFT_835299</name>
</gene>
<evidence type="ECO:0000256" key="11">
    <source>
        <dbReference type="ARBA" id="ARBA00030849"/>
    </source>
</evidence>
<dbReference type="GO" id="GO:0070006">
    <property type="term" value="F:metalloaminopeptidase activity"/>
    <property type="evidence" value="ECO:0007669"/>
    <property type="project" value="InterPro"/>
</dbReference>
<keyword evidence="9" id="KW-0482">Metalloprotease</keyword>
<evidence type="ECO:0000256" key="4">
    <source>
        <dbReference type="ARBA" id="ARBA00008766"/>
    </source>
</evidence>
<dbReference type="STRING" id="1051890.A0A3N4LU64"/>
<evidence type="ECO:0000256" key="6">
    <source>
        <dbReference type="ARBA" id="ARBA00022438"/>
    </source>
</evidence>